<proteinExistence type="predicted"/>
<gene>
    <name evidence="1" type="ORF">UFOVP1085_28</name>
    <name evidence="2" type="ORF">UFOVP1439_48</name>
</gene>
<accession>A0A6J5QQ73</accession>
<reference evidence="1" key="1">
    <citation type="submission" date="2020-05" db="EMBL/GenBank/DDBJ databases">
        <authorList>
            <person name="Chiriac C."/>
            <person name="Salcher M."/>
            <person name="Ghai R."/>
            <person name="Kavagutti S V."/>
        </authorList>
    </citation>
    <scope>NUCLEOTIDE SEQUENCE</scope>
</reference>
<evidence type="ECO:0000313" key="1">
    <source>
        <dbReference type="EMBL" id="CAB4182915.1"/>
    </source>
</evidence>
<protein>
    <submittedName>
        <fullName evidence="1">Uncharacterized protein</fullName>
    </submittedName>
</protein>
<organism evidence="1">
    <name type="scientific">uncultured Caudovirales phage</name>
    <dbReference type="NCBI Taxonomy" id="2100421"/>
    <lineage>
        <taxon>Viruses</taxon>
        <taxon>Duplodnaviria</taxon>
        <taxon>Heunggongvirae</taxon>
        <taxon>Uroviricota</taxon>
        <taxon>Caudoviricetes</taxon>
        <taxon>Peduoviridae</taxon>
        <taxon>Maltschvirus</taxon>
        <taxon>Maltschvirus maltsch</taxon>
    </lineage>
</organism>
<dbReference type="EMBL" id="LR797394">
    <property type="protein sequence ID" value="CAB4212905.1"/>
    <property type="molecule type" value="Genomic_DNA"/>
</dbReference>
<name>A0A6J5QQ73_9CAUD</name>
<sequence length="68" mass="8155">MQLKMPYGMRGWAMNEIKVALVRVDDPKTNRGRTHYLKFDGEFWVDIEKEEYYKIKPAKDHHAKTNND</sequence>
<evidence type="ECO:0000313" key="2">
    <source>
        <dbReference type="EMBL" id="CAB4212905.1"/>
    </source>
</evidence>
<dbReference type="EMBL" id="LR797026">
    <property type="protein sequence ID" value="CAB4182915.1"/>
    <property type="molecule type" value="Genomic_DNA"/>
</dbReference>